<gene>
    <name evidence="3 4" type="primary">LOC101856214</name>
</gene>
<dbReference type="GeneID" id="101856214"/>
<feature type="compositionally biased region" description="Basic residues" evidence="1">
    <location>
        <begin position="2246"/>
        <end position="2265"/>
    </location>
</feature>
<feature type="compositionally biased region" description="Basic residues" evidence="1">
    <location>
        <begin position="273"/>
        <end position="283"/>
    </location>
</feature>
<feature type="compositionally biased region" description="Basic and acidic residues" evidence="1">
    <location>
        <begin position="2427"/>
        <end position="2441"/>
    </location>
</feature>
<feature type="compositionally biased region" description="Basic residues" evidence="1">
    <location>
        <begin position="1304"/>
        <end position="1323"/>
    </location>
</feature>
<feature type="region of interest" description="Disordered" evidence="1">
    <location>
        <begin position="2193"/>
        <end position="2214"/>
    </location>
</feature>
<proteinExistence type="predicted"/>
<feature type="region of interest" description="Disordered" evidence="1">
    <location>
        <begin position="1283"/>
        <end position="1323"/>
    </location>
</feature>
<feature type="region of interest" description="Disordered" evidence="1">
    <location>
        <begin position="195"/>
        <end position="216"/>
    </location>
</feature>
<dbReference type="PANTHER" id="PTHR10773">
    <property type="entry name" value="DNA-DIRECTED RNA POLYMERASES I, II, AND III SUBUNIT RPABC2"/>
    <property type="match status" value="1"/>
</dbReference>
<evidence type="ECO:0000313" key="4">
    <source>
        <dbReference type="RefSeq" id="XP_012943434.1"/>
    </source>
</evidence>
<feature type="compositionally biased region" description="Low complexity" evidence="1">
    <location>
        <begin position="1535"/>
        <end position="1546"/>
    </location>
</feature>
<feature type="region of interest" description="Disordered" evidence="1">
    <location>
        <begin position="1872"/>
        <end position="1894"/>
    </location>
</feature>
<feature type="region of interest" description="Disordered" evidence="1">
    <location>
        <begin position="2424"/>
        <end position="2449"/>
    </location>
</feature>
<dbReference type="Proteomes" id="UP000694888">
    <property type="component" value="Unplaced"/>
</dbReference>
<dbReference type="RefSeq" id="XP_005108231.1">
    <property type="nucleotide sequence ID" value="XM_005108174.3"/>
</dbReference>
<accession>A0ABM1A9K5</accession>
<feature type="region of interest" description="Disordered" evidence="1">
    <location>
        <begin position="1958"/>
        <end position="2006"/>
    </location>
</feature>
<feature type="region of interest" description="Disordered" evidence="1">
    <location>
        <begin position="1525"/>
        <end position="1552"/>
    </location>
</feature>
<feature type="region of interest" description="Disordered" evidence="1">
    <location>
        <begin position="2231"/>
        <end position="2265"/>
    </location>
</feature>
<feature type="compositionally biased region" description="Basic and acidic residues" evidence="1">
    <location>
        <begin position="591"/>
        <end position="603"/>
    </location>
</feature>
<dbReference type="RefSeq" id="XP_012943434.1">
    <property type="nucleotide sequence ID" value="XM_013087980.2"/>
</dbReference>
<feature type="region of interest" description="Disordered" evidence="1">
    <location>
        <begin position="1348"/>
        <end position="1373"/>
    </location>
</feature>
<evidence type="ECO:0000313" key="3">
    <source>
        <dbReference type="RefSeq" id="XP_005108231.1"/>
    </source>
</evidence>
<feature type="region of interest" description="Disordered" evidence="1">
    <location>
        <begin position="260"/>
        <end position="283"/>
    </location>
</feature>
<feature type="region of interest" description="Disordered" evidence="1">
    <location>
        <begin position="1201"/>
        <end position="1222"/>
    </location>
</feature>
<feature type="region of interest" description="Disordered" evidence="1">
    <location>
        <begin position="569"/>
        <end position="615"/>
    </location>
</feature>
<feature type="compositionally biased region" description="Polar residues" evidence="1">
    <location>
        <begin position="876"/>
        <end position="885"/>
    </location>
</feature>
<feature type="compositionally biased region" description="Basic residues" evidence="1">
    <location>
        <begin position="994"/>
        <end position="1004"/>
    </location>
</feature>
<reference evidence="3 4" key="1">
    <citation type="submission" date="2025-05" db="UniProtKB">
        <authorList>
            <consortium name="RefSeq"/>
        </authorList>
    </citation>
    <scope>IDENTIFICATION</scope>
</reference>
<organism evidence="2 4">
    <name type="scientific">Aplysia californica</name>
    <name type="common">California sea hare</name>
    <dbReference type="NCBI Taxonomy" id="6500"/>
    <lineage>
        <taxon>Eukaryota</taxon>
        <taxon>Metazoa</taxon>
        <taxon>Spiralia</taxon>
        <taxon>Lophotrochozoa</taxon>
        <taxon>Mollusca</taxon>
        <taxon>Gastropoda</taxon>
        <taxon>Heterobranchia</taxon>
        <taxon>Euthyneura</taxon>
        <taxon>Tectipleura</taxon>
        <taxon>Aplysiida</taxon>
        <taxon>Aplysioidea</taxon>
        <taxon>Aplysiidae</taxon>
        <taxon>Aplysia</taxon>
    </lineage>
</organism>
<feature type="compositionally biased region" description="Basic and acidic residues" evidence="1">
    <location>
        <begin position="1013"/>
        <end position="1022"/>
    </location>
</feature>
<evidence type="ECO:0000256" key="1">
    <source>
        <dbReference type="SAM" id="MobiDB-lite"/>
    </source>
</evidence>
<dbReference type="PANTHER" id="PTHR10773:SF19">
    <property type="match status" value="1"/>
</dbReference>
<evidence type="ECO:0000313" key="2">
    <source>
        <dbReference type="Proteomes" id="UP000694888"/>
    </source>
</evidence>
<name>A0ABM1A9K5_APLCA</name>
<protein>
    <submittedName>
        <fullName evidence="3 4">Uncharacterized protein LOC101856214</fullName>
    </submittedName>
</protein>
<feature type="compositionally biased region" description="Low complexity" evidence="1">
    <location>
        <begin position="1963"/>
        <end position="1972"/>
    </location>
</feature>
<feature type="compositionally biased region" description="Basic residues" evidence="1">
    <location>
        <begin position="1973"/>
        <end position="2001"/>
    </location>
</feature>
<feature type="region of interest" description="Disordered" evidence="1">
    <location>
        <begin position="965"/>
        <end position="1022"/>
    </location>
</feature>
<sequence>MDPDGANGGHNSQSALEISTGGIKVPSQMSYKSGEHNISMPLSSELCSEQKSANEIKLETESSGRIMSDVYTNTGIGCQADVSHVTSENSDNWEPAAGLNINDNIDQQSRNETSHGTCAIKCSESFTDESMTDSVDIGDAVHSSSKWGATESLHLELQHAETAPSTSPQLSSSKNHADCLTDTAVPTRALSESIVGQELPHQTMSKDSNGCGAGGSSKPSVSLDLIHLDDCQVHVEATSEMVENRTQPLANAVNSACLTEDMETEGETAAQRQQRRKTGSRRDKTRHVLPACNCSLLRCSEQITEEGRQTINSTFWQLKGLNKRRQWMLDHMKWHLTTVSSRKWLGKKRKSRTFFLPDVHGKLVRVCKDFFIRTLGFDCVKDLSDFRPFFMRMAPTDQCCRSHHKMTVAVLLSVKRHIQSKLEESKFKKQFNSIKAKGRGCGFVQMCYKDFQVYHNDQSVGYQSYQNIFLRHCNTFSKADRSKCLSDLQMLKEVYAECGDKLEGPGLNSCGEFAHGDNLSHGPEHEVCGDVSSGQQKNFTQRQNEGSGGHGSVVMQLDSESDAIIITRNVSDSESETEAQGHDHRKHFRRNEKLNLRSNENEVKATFSPSEVSNVSSQKGSECKISSLKEKYPVQPACHCENRCWEKIGEDRRKQIHNMFWFLTDYTKQKLWIQRQRVVSKWFAFSLSSRTSRSYRLADEKGRLIQVCSHFFLSTLGLFSNFSVYKKNPSVSDVNLDMSASCPVVKSEDNIIAPSSVKKTKVIQRRKREGFEVSFLEQHIQGFIQSGKNIPGLRREESSKDSRVTIKNMHQDFLRTHPDVNVSYATYNKLYHEQISAFKVRLFAGSSDSELLIDDAYHSSGYAGESLGNTEGVYGNLSNEGSASDATDLDKKSSVPGESLLQAQVHPEGGFSKKRRLRNLSKSVNYNDSLDFPLYQEDCRPVKKRSWKLGESIAKSVSFSESFGVSSKKKMKRMANSSSLNVDRRTNSTDNGTPKRKRGRPRKHPYPEVVDFQDDRGNTDGEVKELSFRSEKEKKQFRKSYLVTSAKKKNKHPILPACKCNRRKCFEKIPEARRVEVHETFWSLKSYNERKEWMLKYVQRWEPQTKKLILVPGRKNDCRKYFLPDQDGNPMKVCRVFFLHTLGFKWDRIVDEIIKTVPKDQIVVRKVCKELKKPQREMPEIVVKSVIDFWEESEKRNTVKEDVGKEEVSAGQTKEPATVKEKSDGAKVRKVFEEYRAKHKNIYLGYHNFRRILRDFLEAQFQSANVVSETGVGDVREAVDETEEFDELETVSEIQQPPSPSKGLTKKKTQAKPKSLKVKKDFRRSHKKVPAAVMKCVKEFWETVQESLASTPPVKKSNRGRKRLHEDRDPPVPGGRKVKDLFVDFRIRNKNVYLGYHNFRRILRNLAGLKCGPTEVESELVQDENEPARVLKKPKRKLPELVVKSVKDFWESSPMSASSESDKSSEVSKVKTYNKEPLMPEGVDIKKLFSEYRAKHTNIYLGYHNFRRILRSILNPDVERIEILDPNENKRSTKKSTSGSSKGNNKQIGSNEVNMAGPAKLQLETQVNQAGFDATGLAEAHLNDQNVGGFENAHCAMTSFNSTFAMCHNELKGNDDCILDVGSGLLKRKGCMDTTINSEGPGFPVSTFKCRKRKNPSVRNNKSNYPMLPPCNCTKRKCHLKIPEVRRRAIHEMFWGLAGYNERKQWMLENIKRTDIKRRVVFYDEGKPKKHESRWYYLPDVDGKPLEVCKAFFLRTLGYKWDSVIDTIGKTTPKGETVAAPDRRGRRPPAHKISEEAIASMTQYIESVCRSSRCFQPQKGQKKNKTPNMIPYGLTMKHLFEDYKSKHPNHKYGYESFRKVFRTVKADWIQSLPEGHSQDEPEPSFPTGDDSMEQDYPVVTDVAEDVDDFQPVSTEVIHVPQSASYSSIAQYTSHQEGLAPETVPLVQERKSCLYQYSSPTLNPIQHPSSGQHHQPHHQPSHSSHPPHQHHHHHHHPHPHIHPHQDPHSVAVHDVAQVAHNSGVSEHYRPMDNEQFMKYNLYNNNSPSTPGATGHFQPMSAADSLAFNPGSRPDIDPSTSGGGQFPSYLMPSPEPFRRQVYHHMASQYHSILHHIAESNRFFNYNGLPPSTEGNFQMGQEKIAPFGNRQDFPRDSQIPSQNQNHFPHLKHPQGYVQEVLPMQGQFLDPNFQPHVQQQEGSSMDLASYSDDNESGYILENPEMLGKERVEGSQHLVTLPVPEKEKGKSSKKSPRKKKGETKVKVKRERKIKVKSARNNGEHYPMLPACNCKKKKCSEKFPEEKRQQIHDMFWKLENYNVRKQWMLERIERTDPKRRREIIGNFKKGESRWYFLPDDEGKNVEVCKTFFLHTLGYKWDSVIDTIRRTIPKGEKVSKPDQRGRKPPAHKLPVSVIRSVIQYIESMQQASELHPKADKDTKKEKSGEAVPNSDSASCSQIVIPYGLTMKDLFDDYKAKHAGHKLGYESFRRLYRAVSNSEQILMDNGQTGEEALLNPDGDQLVTF</sequence>
<feature type="region of interest" description="Disordered" evidence="1">
    <location>
        <begin position="873"/>
        <end position="893"/>
    </location>
</feature>
<keyword evidence="2" id="KW-1185">Reference proteome</keyword>